<keyword evidence="11 12" id="KW-0472">Membrane</keyword>
<dbReference type="PIRSF" id="PIRSF000267">
    <property type="entry name" value="Cyt_oxidse_sub2"/>
    <property type="match status" value="1"/>
</dbReference>
<feature type="transmembrane region" description="Helical" evidence="12">
    <location>
        <begin position="303"/>
        <end position="326"/>
    </location>
</feature>
<evidence type="ECO:0000256" key="10">
    <source>
        <dbReference type="ARBA" id="ARBA00023004"/>
    </source>
</evidence>
<evidence type="ECO:0000256" key="12">
    <source>
        <dbReference type="SAM" id="Phobius"/>
    </source>
</evidence>
<feature type="transmembrane region" description="Helical" evidence="12">
    <location>
        <begin position="225"/>
        <end position="248"/>
    </location>
</feature>
<dbReference type="AlphaFoldDB" id="A0A0B4D6Z0"/>
<feature type="transmembrane region" description="Helical" evidence="12">
    <location>
        <begin position="77"/>
        <end position="95"/>
    </location>
</feature>
<organism evidence="13 14">
    <name type="scientific">Microbacterium hominis</name>
    <dbReference type="NCBI Taxonomy" id="162426"/>
    <lineage>
        <taxon>Bacteria</taxon>
        <taxon>Bacillati</taxon>
        <taxon>Actinomycetota</taxon>
        <taxon>Actinomycetes</taxon>
        <taxon>Micrococcales</taxon>
        <taxon>Microbacteriaceae</taxon>
        <taxon>Microbacterium</taxon>
    </lineage>
</organism>
<dbReference type="RefSeq" id="WP_039411507.1">
    <property type="nucleotide sequence ID" value="NZ_JWSZ01000001.1"/>
</dbReference>
<evidence type="ECO:0000256" key="5">
    <source>
        <dbReference type="ARBA" id="ARBA00022617"/>
    </source>
</evidence>
<feature type="transmembrane region" description="Helical" evidence="12">
    <location>
        <begin position="199"/>
        <end position="219"/>
    </location>
</feature>
<keyword evidence="4" id="KW-1003">Cell membrane</keyword>
<dbReference type="GO" id="GO:0016682">
    <property type="term" value="F:oxidoreductase activity, acting on diphenols and related substances as donors, oxygen as acceptor"/>
    <property type="evidence" value="ECO:0007669"/>
    <property type="project" value="TreeGrafter"/>
</dbReference>
<dbReference type="GO" id="GO:0009055">
    <property type="term" value="F:electron transfer activity"/>
    <property type="evidence" value="ECO:0007669"/>
    <property type="project" value="TreeGrafter"/>
</dbReference>
<evidence type="ECO:0000256" key="1">
    <source>
        <dbReference type="ARBA" id="ARBA00004651"/>
    </source>
</evidence>
<dbReference type="EMBL" id="JWSZ01000001">
    <property type="protein sequence ID" value="KIC59930.1"/>
    <property type="molecule type" value="Genomic_DNA"/>
</dbReference>
<gene>
    <name evidence="13" type="ORF">RM52_00460</name>
</gene>
<keyword evidence="3" id="KW-0813">Transport</keyword>
<dbReference type="NCBIfam" id="TIGR00203">
    <property type="entry name" value="cydB"/>
    <property type="match status" value="1"/>
</dbReference>
<dbReference type="InterPro" id="IPR003317">
    <property type="entry name" value="Cyt-d_oxidase_su2"/>
</dbReference>
<comment type="subcellular location">
    <subcellularLocation>
        <location evidence="1">Cell membrane</location>
        <topology evidence="1">Multi-pass membrane protein</topology>
    </subcellularLocation>
</comment>
<evidence type="ECO:0000313" key="14">
    <source>
        <dbReference type="Proteomes" id="UP000031202"/>
    </source>
</evidence>
<evidence type="ECO:0000256" key="8">
    <source>
        <dbReference type="ARBA" id="ARBA00022982"/>
    </source>
</evidence>
<keyword evidence="10" id="KW-0408">Iron</keyword>
<keyword evidence="7" id="KW-0479">Metal-binding</keyword>
<comment type="caution">
    <text evidence="13">The sequence shown here is derived from an EMBL/GenBank/DDBJ whole genome shotgun (WGS) entry which is preliminary data.</text>
</comment>
<name>A0A0B4D6Z0_9MICO</name>
<keyword evidence="6 12" id="KW-0812">Transmembrane</keyword>
<sequence length="344" mass="38054">MDLAYLWFFIVGVLFVGYFVLDGFDFGVGMSLPFLGKDEVSRRQVINTIGPIWDLNETWVIVAGACLFAAFPEWYATLFSGFYLPLLLILLALIARGVSFEYRHQRDDLRWKRRFDWMITIGSAVPALLWGVAVANIVQGVPIDADKNFTGSLLTLLNPYGLWVGVTTLLLFFLHGVYFVGLKTDGQVHHDAQALGKKLAIPTVIFAAGTVVWTIFLAAGRGAPLLWAVIACGVIAAVALLLSVWFNIADRDGKAFAAGAVTIVFAVLTLWLALFPYVMPSTTDDAFSLTISNASSTPMTLQIMSWAALIFLPLVLAYQAWTYWIFRKRITRTTIEKAELTAAH</sequence>
<dbReference type="GO" id="GO:0005886">
    <property type="term" value="C:plasma membrane"/>
    <property type="evidence" value="ECO:0007669"/>
    <property type="project" value="UniProtKB-SubCell"/>
</dbReference>
<protein>
    <submittedName>
        <fullName evidence="13">Cytochrome C oxidase assembly protein</fullName>
    </submittedName>
</protein>
<dbReference type="GO" id="GO:0046872">
    <property type="term" value="F:metal ion binding"/>
    <property type="evidence" value="ECO:0007669"/>
    <property type="project" value="UniProtKB-KW"/>
</dbReference>
<evidence type="ECO:0000313" key="13">
    <source>
        <dbReference type="EMBL" id="KIC59930.1"/>
    </source>
</evidence>
<dbReference type="Proteomes" id="UP000031202">
    <property type="component" value="Unassembled WGS sequence"/>
</dbReference>
<evidence type="ECO:0000256" key="11">
    <source>
        <dbReference type="ARBA" id="ARBA00023136"/>
    </source>
</evidence>
<dbReference type="Pfam" id="PF02322">
    <property type="entry name" value="Cyt_bd_oxida_II"/>
    <property type="match status" value="1"/>
</dbReference>
<feature type="transmembrane region" description="Helical" evidence="12">
    <location>
        <begin position="255"/>
        <end position="279"/>
    </location>
</feature>
<keyword evidence="5" id="KW-0349">Heme</keyword>
<dbReference type="GO" id="GO:0019646">
    <property type="term" value="P:aerobic electron transport chain"/>
    <property type="evidence" value="ECO:0007669"/>
    <property type="project" value="TreeGrafter"/>
</dbReference>
<reference evidence="13 14" key="1">
    <citation type="submission" date="2014-12" db="EMBL/GenBank/DDBJ databases">
        <title>Genome sequencing of Microbacterium hominis TPW29.</title>
        <authorList>
            <person name="Tan P.W."/>
            <person name="Chan K.-G."/>
        </authorList>
    </citation>
    <scope>NUCLEOTIDE SEQUENCE [LARGE SCALE GENOMIC DNA]</scope>
    <source>
        <strain evidence="13 14">TPW29</strain>
    </source>
</reference>
<accession>A0A0B4D6Z0</accession>
<keyword evidence="9 12" id="KW-1133">Transmembrane helix</keyword>
<feature type="transmembrane region" description="Helical" evidence="12">
    <location>
        <begin position="6"/>
        <end position="32"/>
    </location>
</feature>
<evidence type="ECO:0000256" key="6">
    <source>
        <dbReference type="ARBA" id="ARBA00022692"/>
    </source>
</evidence>
<feature type="transmembrane region" description="Helical" evidence="12">
    <location>
        <begin position="160"/>
        <end position="179"/>
    </location>
</feature>
<evidence type="ECO:0000256" key="2">
    <source>
        <dbReference type="ARBA" id="ARBA00007543"/>
    </source>
</evidence>
<evidence type="ECO:0000256" key="7">
    <source>
        <dbReference type="ARBA" id="ARBA00022723"/>
    </source>
</evidence>
<feature type="transmembrane region" description="Helical" evidence="12">
    <location>
        <begin position="115"/>
        <end position="140"/>
    </location>
</feature>
<dbReference type="PANTHER" id="PTHR43141">
    <property type="entry name" value="CYTOCHROME BD2 SUBUNIT II"/>
    <property type="match status" value="1"/>
</dbReference>
<evidence type="ECO:0000256" key="9">
    <source>
        <dbReference type="ARBA" id="ARBA00022989"/>
    </source>
</evidence>
<comment type="similarity">
    <text evidence="2">Belongs to the cytochrome ubiquinol oxidase subunit 2 family.</text>
</comment>
<keyword evidence="8" id="KW-0249">Electron transport</keyword>
<evidence type="ECO:0000256" key="3">
    <source>
        <dbReference type="ARBA" id="ARBA00022448"/>
    </source>
</evidence>
<dbReference type="GO" id="GO:0070069">
    <property type="term" value="C:cytochrome complex"/>
    <property type="evidence" value="ECO:0007669"/>
    <property type="project" value="TreeGrafter"/>
</dbReference>
<proteinExistence type="inferred from homology"/>
<evidence type="ECO:0000256" key="4">
    <source>
        <dbReference type="ARBA" id="ARBA00022475"/>
    </source>
</evidence>
<dbReference type="PANTHER" id="PTHR43141:SF5">
    <property type="entry name" value="CYTOCHROME BD-I UBIQUINOL OXIDASE SUBUNIT 2"/>
    <property type="match status" value="1"/>
</dbReference>